<dbReference type="RefSeq" id="WP_390183525.1">
    <property type="nucleotide sequence ID" value="NZ_JBHMBO010000011.1"/>
</dbReference>
<name>A0ABW2BXH8_9PSEU</name>
<feature type="compositionally biased region" description="Pro residues" evidence="1">
    <location>
        <begin position="1"/>
        <end position="10"/>
    </location>
</feature>
<evidence type="ECO:0000313" key="4">
    <source>
        <dbReference type="Proteomes" id="UP001596337"/>
    </source>
</evidence>
<keyword evidence="2" id="KW-0472">Membrane</keyword>
<keyword evidence="2" id="KW-1133">Transmembrane helix</keyword>
<evidence type="ECO:0000256" key="1">
    <source>
        <dbReference type="SAM" id="MobiDB-lite"/>
    </source>
</evidence>
<reference evidence="4" key="1">
    <citation type="journal article" date="2019" name="Int. J. Syst. Evol. Microbiol.">
        <title>The Global Catalogue of Microorganisms (GCM) 10K type strain sequencing project: providing services to taxonomists for standard genome sequencing and annotation.</title>
        <authorList>
            <consortium name="The Broad Institute Genomics Platform"/>
            <consortium name="The Broad Institute Genome Sequencing Center for Infectious Disease"/>
            <person name="Wu L."/>
            <person name="Ma J."/>
        </authorList>
    </citation>
    <scope>NUCLEOTIDE SEQUENCE [LARGE SCALE GENOMIC DNA]</scope>
    <source>
        <strain evidence="4">KCTC 32255</strain>
    </source>
</reference>
<proteinExistence type="predicted"/>
<accession>A0ABW2BXH8</accession>
<keyword evidence="4" id="KW-1185">Reference proteome</keyword>
<protein>
    <recommendedName>
        <fullName evidence="5">PH domain-containing protein</fullName>
    </recommendedName>
</protein>
<sequence length="207" mass="23038">MTAPTHPAPKPDAVTGQPRPPQAPVEASWKPYDKATDLGPGTPPPGKGPALEWFADAKSTRWGAAAFSFVIFAAVGSWRYGGFGWVSVWYVWLVLLACSSLFLLGRKQMRMTAGADWLSIGDKQWVDTYRLRTIRVAPRINTSVLELTDAAGNKADTQVWYLQKNRELWDLVYNGILHSITHHGADVNRRAVEHLHLQAVIRKPPTK</sequence>
<evidence type="ECO:0000313" key="3">
    <source>
        <dbReference type="EMBL" id="MFC6867781.1"/>
    </source>
</evidence>
<feature type="region of interest" description="Disordered" evidence="1">
    <location>
        <begin position="1"/>
        <end position="49"/>
    </location>
</feature>
<feature type="transmembrane region" description="Helical" evidence="2">
    <location>
        <begin position="87"/>
        <end position="104"/>
    </location>
</feature>
<feature type="transmembrane region" description="Helical" evidence="2">
    <location>
        <begin position="62"/>
        <end position="81"/>
    </location>
</feature>
<gene>
    <name evidence="3" type="ORF">ACFQGD_11550</name>
</gene>
<comment type="caution">
    <text evidence="3">The sequence shown here is derived from an EMBL/GenBank/DDBJ whole genome shotgun (WGS) entry which is preliminary data.</text>
</comment>
<keyword evidence="2" id="KW-0812">Transmembrane</keyword>
<dbReference type="EMBL" id="JBHSXX010000001">
    <property type="protein sequence ID" value="MFC6867781.1"/>
    <property type="molecule type" value="Genomic_DNA"/>
</dbReference>
<evidence type="ECO:0008006" key="5">
    <source>
        <dbReference type="Google" id="ProtNLM"/>
    </source>
</evidence>
<dbReference type="Proteomes" id="UP001596337">
    <property type="component" value="Unassembled WGS sequence"/>
</dbReference>
<organism evidence="3 4">
    <name type="scientific">Haloechinothrix salitolerans</name>
    <dbReference type="NCBI Taxonomy" id="926830"/>
    <lineage>
        <taxon>Bacteria</taxon>
        <taxon>Bacillati</taxon>
        <taxon>Actinomycetota</taxon>
        <taxon>Actinomycetes</taxon>
        <taxon>Pseudonocardiales</taxon>
        <taxon>Pseudonocardiaceae</taxon>
        <taxon>Haloechinothrix</taxon>
    </lineage>
</organism>
<evidence type="ECO:0000256" key="2">
    <source>
        <dbReference type="SAM" id="Phobius"/>
    </source>
</evidence>